<comment type="caution">
    <text evidence="4">The sequence shown here is derived from an EMBL/GenBank/DDBJ whole genome shotgun (WGS) entry which is preliminary data.</text>
</comment>
<keyword evidence="4" id="KW-0808">Transferase</keyword>
<reference evidence="4 5" key="1">
    <citation type="journal article" date="2010" name="J. Bacteriol.">
        <title>Genome sequence of the oligotrophic marine Gammaproteobacterium HTCC2143, isolated from the Oregon Coast.</title>
        <authorList>
            <person name="Oh H.M."/>
            <person name="Kang I."/>
            <person name="Ferriera S."/>
            <person name="Giovannoni S.J."/>
            <person name="Cho J.C."/>
        </authorList>
    </citation>
    <scope>NUCLEOTIDE SEQUENCE [LARGE SCALE GENOMIC DNA]</scope>
    <source>
        <strain evidence="4 5">HTCC2143</strain>
    </source>
</reference>
<dbReference type="GO" id="GO:0046872">
    <property type="term" value="F:metal ion binding"/>
    <property type="evidence" value="ECO:0007669"/>
    <property type="project" value="InterPro"/>
</dbReference>
<dbReference type="GO" id="GO:0016740">
    <property type="term" value="F:transferase activity"/>
    <property type="evidence" value="ECO:0007669"/>
    <property type="project" value="UniProtKB-KW"/>
</dbReference>
<dbReference type="InterPro" id="IPR039523">
    <property type="entry name" value="RimK-rel_E_lig_ATP-grasp"/>
</dbReference>
<keyword evidence="2" id="KW-0547">Nucleotide-binding</keyword>
<dbReference type="STRING" id="247633.GP2143_01160"/>
<sequence length="272" mass="30363">MLFDDKYICEQLCKSIDVRLPESYGIIDGDDDYRFDLRKIFDNADVQKVIIKPIRGHAGRDIYIVKRKGSKLLVQSDACEYDLQKFFLKGQFIVQAVIEQDKAISDISSSSINTIRVVTMLSKSGDVIVVSSSMRFGIGASYVDNWSAGGIAVGIDHQTGTLGKIAYDKHGKEYSHHPVSGIELAGYSIPKWELVLESAKTVQNAFPYYKLLGMDIALSDDGPVLIEVNANSDIVFQEQTSGPLLKNRRVAEAFDEYNLLVNSLQRDVLKNR</sequence>
<dbReference type="PANTHER" id="PTHR21621:SF0">
    <property type="entry name" value="BETA-CITRYLGLUTAMATE SYNTHASE B-RELATED"/>
    <property type="match status" value="1"/>
</dbReference>
<dbReference type="GO" id="GO:0005524">
    <property type="term" value="F:ATP binding"/>
    <property type="evidence" value="ECO:0007669"/>
    <property type="project" value="UniProtKB-UniRule"/>
</dbReference>
<dbReference type="EMBL" id="AAVT01000011">
    <property type="protein sequence ID" value="EAW30011.1"/>
    <property type="molecule type" value="Genomic_DNA"/>
</dbReference>
<dbReference type="SUPFAM" id="SSF56059">
    <property type="entry name" value="Glutathione synthetase ATP-binding domain-like"/>
    <property type="match status" value="1"/>
</dbReference>
<dbReference type="PANTHER" id="PTHR21621">
    <property type="entry name" value="RIBOSOMAL PROTEIN S6 MODIFICATION PROTEIN"/>
    <property type="match status" value="1"/>
</dbReference>
<proteinExistence type="predicted"/>
<evidence type="ECO:0000256" key="1">
    <source>
        <dbReference type="ARBA" id="ARBA00023211"/>
    </source>
</evidence>
<gene>
    <name evidence="4" type="ORF">GP2143_01160</name>
</gene>
<dbReference type="Proteomes" id="UP000004931">
    <property type="component" value="Unassembled WGS sequence"/>
</dbReference>
<keyword evidence="5" id="KW-1185">Reference proteome</keyword>
<accession>A0YGH0</accession>
<dbReference type="InterPro" id="IPR011761">
    <property type="entry name" value="ATP-grasp"/>
</dbReference>
<name>A0YGH0_9GAMM</name>
<dbReference type="PROSITE" id="PS50975">
    <property type="entry name" value="ATP_GRASP"/>
    <property type="match status" value="1"/>
</dbReference>
<dbReference type="GO" id="GO:0016879">
    <property type="term" value="F:ligase activity, forming carbon-nitrogen bonds"/>
    <property type="evidence" value="ECO:0007669"/>
    <property type="project" value="TreeGrafter"/>
</dbReference>
<keyword evidence="2" id="KW-0067">ATP-binding</keyword>
<organism evidence="4 5">
    <name type="scientific">marine gamma proteobacterium HTCC2143</name>
    <dbReference type="NCBI Taxonomy" id="247633"/>
    <lineage>
        <taxon>Bacteria</taxon>
        <taxon>Pseudomonadati</taxon>
        <taxon>Pseudomonadota</taxon>
        <taxon>Gammaproteobacteria</taxon>
        <taxon>Cellvibrionales</taxon>
        <taxon>Spongiibacteraceae</taxon>
        <taxon>BD1-7 clade</taxon>
    </lineage>
</organism>
<dbReference type="AlphaFoldDB" id="A0YGH0"/>
<evidence type="ECO:0000313" key="5">
    <source>
        <dbReference type="Proteomes" id="UP000004931"/>
    </source>
</evidence>
<dbReference type="GO" id="GO:0005737">
    <property type="term" value="C:cytoplasm"/>
    <property type="evidence" value="ECO:0007669"/>
    <property type="project" value="TreeGrafter"/>
</dbReference>
<dbReference type="Pfam" id="PF14397">
    <property type="entry name" value="ATPgrasp_ST"/>
    <property type="match status" value="1"/>
</dbReference>
<dbReference type="Gene3D" id="3.30.470.20">
    <property type="entry name" value="ATP-grasp fold, B domain"/>
    <property type="match status" value="1"/>
</dbReference>
<protein>
    <submittedName>
        <fullName evidence="4">Putative hexapeptide transferase family protein</fullName>
    </submittedName>
</protein>
<evidence type="ECO:0000259" key="3">
    <source>
        <dbReference type="PROSITE" id="PS50975"/>
    </source>
</evidence>
<keyword evidence="1" id="KW-0464">Manganese</keyword>
<feature type="domain" description="ATP-grasp" evidence="3">
    <location>
        <begin position="10"/>
        <end position="265"/>
    </location>
</feature>
<evidence type="ECO:0000313" key="4">
    <source>
        <dbReference type="EMBL" id="EAW30011.1"/>
    </source>
</evidence>
<dbReference type="eggNOG" id="COG0110">
    <property type="taxonomic scope" value="Bacteria"/>
</dbReference>
<evidence type="ECO:0000256" key="2">
    <source>
        <dbReference type="PROSITE-ProRule" id="PRU00409"/>
    </source>
</evidence>